<feature type="compositionally biased region" description="Basic and acidic residues" evidence="1">
    <location>
        <begin position="1"/>
        <end position="11"/>
    </location>
</feature>
<dbReference type="EMBL" id="KQ242661">
    <property type="protein sequence ID" value="KNC77683.1"/>
    <property type="molecule type" value="Genomic_DNA"/>
</dbReference>
<protein>
    <submittedName>
        <fullName evidence="2">Uncharacterized protein</fullName>
    </submittedName>
</protein>
<gene>
    <name evidence="2" type="ORF">SARC_09861</name>
</gene>
<feature type="region of interest" description="Disordered" evidence="1">
    <location>
        <begin position="276"/>
        <end position="359"/>
    </location>
</feature>
<feature type="compositionally biased region" description="Basic and acidic residues" evidence="1">
    <location>
        <begin position="310"/>
        <end position="324"/>
    </location>
</feature>
<organism evidence="2 3">
    <name type="scientific">Sphaeroforma arctica JP610</name>
    <dbReference type="NCBI Taxonomy" id="667725"/>
    <lineage>
        <taxon>Eukaryota</taxon>
        <taxon>Ichthyosporea</taxon>
        <taxon>Ichthyophonida</taxon>
        <taxon>Sphaeroforma</taxon>
    </lineage>
</organism>
<sequence>MSGPLSEKRAYPEQYNQSMRYHPDANARNPVHWKYPAGGLSNTHSTKVERGRESTRHTGHPAVHHLTTGPQGEQHSRYLQRSALPRDQYHSNPDLSRQYKHRVADDHQQYSRYRDGDRGPLTPKRKASDLEELRLAKQPRSNPSSPHAEHYSYYSGTRALTARPQFSSHPDVQYRSTYGHGVEGSRDSTSAAQYRPMEGSRDSTSAAQHRPSEHISSHKAWSSSKRYSLDFQGLHQQPVAYQLARAEGGDLIEADVGLQRYNSIESTVEITHDVVSPDCDADHEPELQFNPSGRIPRDDVYTGSARSNRVVHEEPSSNLADRHMGPLYSHPRQQSVHARPISVHKEDDQNRVSQPMLMP</sequence>
<dbReference type="AlphaFoldDB" id="A0A0L0FNY4"/>
<feature type="region of interest" description="Disordered" evidence="1">
    <location>
        <begin position="165"/>
        <end position="221"/>
    </location>
</feature>
<accession>A0A0L0FNY4</accession>
<feature type="compositionally biased region" description="Basic and acidic residues" evidence="1">
    <location>
        <begin position="126"/>
        <end position="135"/>
    </location>
</feature>
<feature type="region of interest" description="Disordered" evidence="1">
    <location>
        <begin position="102"/>
        <end position="151"/>
    </location>
</feature>
<feature type="region of interest" description="Disordered" evidence="1">
    <location>
        <begin position="1"/>
        <end position="76"/>
    </location>
</feature>
<feature type="compositionally biased region" description="Basic and acidic residues" evidence="1">
    <location>
        <begin position="102"/>
        <end position="118"/>
    </location>
</feature>
<proteinExistence type="predicted"/>
<keyword evidence="3" id="KW-1185">Reference proteome</keyword>
<dbReference type="RefSeq" id="XP_014151585.1">
    <property type="nucleotide sequence ID" value="XM_014296110.1"/>
</dbReference>
<feature type="compositionally biased region" description="Basic and acidic residues" evidence="1">
    <location>
        <begin position="46"/>
        <end position="56"/>
    </location>
</feature>
<evidence type="ECO:0000313" key="3">
    <source>
        <dbReference type="Proteomes" id="UP000054560"/>
    </source>
</evidence>
<evidence type="ECO:0000256" key="1">
    <source>
        <dbReference type="SAM" id="MobiDB-lite"/>
    </source>
</evidence>
<evidence type="ECO:0000313" key="2">
    <source>
        <dbReference type="EMBL" id="KNC77683.1"/>
    </source>
</evidence>
<name>A0A0L0FNY4_9EUKA</name>
<reference evidence="2 3" key="1">
    <citation type="submission" date="2011-02" db="EMBL/GenBank/DDBJ databases">
        <title>The Genome Sequence of Sphaeroforma arctica JP610.</title>
        <authorList>
            <consortium name="The Broad Institute Genome Sequencing Platform"/>
            <person name="Russ C."/>
            <person name="Cuomo C."/>
            <person name="Young S.K."/>
            <person name="Zeng Q."/>
            <person name="Gargeya S."/>
            <person name="Alvarado L."/>
            <person name="Berlin A."/>
            <person name="Chapman S.B."/>
            <person name="Chen Z."/>
            <person name="Freedman E."/>
            <person name="Gellesch M."/>
            <person name="Goldberg J."/>
            <person name="Griggs A."/>
            <person name="Gujja S."/>
            <person name="Heilman E."/>
            <person name="Heiman D."/>
            <person name="Howarth C."/>
            <person name="Mehta T."/>
            <person name="Neiman D."/>
            <person name="Pearson M."/>
            <person name="Roberts A."/>
            <person name="Saif S."/>
            <person name="Shea T."/>
            <person name="Shenoy N."/>
            <person name="Sisk P."/>
            <person name="Stolte C."/>
            <person name="Sykes S."/>
            <person name="White J."/>
            <person name="Yandava C."/>
            <person name="Burger G."/>
            <person name="Gray M.W."/>
            <person name="Holland P.W.H."/>
            <person name="King N."/>
            <person name="Lang F.B.F."/>
            <person name="Roger A.J."/>
            <person name="Ruiz-Trillo I."/>
            <person name="Haas B."/>
            <person name="Nusbaum C."/>
            <person name="Birren B."/>
        </authorList>
    </citation>
    <scope>NUCLEOTIDE SEQUENCE [LARGE SCALE GENOMIC DNA]</scope>
    <source>
        <strain evidence="2 3">JP610</strain>
    </source>
</reference>
<dbReference type="GeneID" id="25910365"/>
<feature type="compositionally biased region" description="Polar residues" evidence="1">
    <location>
        <begin position="165"/>
        <end position="176"/>
    </location>
</feature>
<dbReference type="Proteomes" id="UP000054560">
    <property type="component" value="Unassembled WGS sequence"/>
</dbReference>